<reference evidence="1 2" key="1">
    <citation type="submission" date="2024-03" db="EMBL/GenBank/DDBJ databases">
        <title>Actinomycetospora sp. OC33-EN06, a novel actinomycete isolated from wild orchid (Aerides multiflora).</title>
        <authorList>
            <person name="Suriyachadkun C."/>
        </authorList>
    </citation>
    <scope>NUCLEOTIDE SEQUENCE [LARGE SCALE GENOMIC DNA]</scope>
    <source>
        <strain evidence="1 2">OC33-EN06</strain>
    </source>
</reference>
<comment type="caution">
    <text evidence="1">The sequence shown here is derived from an EMBL/GenBank/DDBJ whole genome shotgun (WGS) entry which is preliminary data.</text>
</comment>
<evidence type="ECO:0000313" key="1">
    <source>
        <dbReference type="EMBL" id="MEJ2888584.1"/>
    </source>
</evidence>
<evidence type="ECO:0000313" key="2">
    <source>
        <dbReference type="Proteomes" id="UP001370100"/>
    </source>
</evidence>
<protein>
    <submittedName>
        <fullName evidence="1">Uncharacterized protein</fullName>
    </submittedName>
</protein>
<keyword evidence="2" id="KW-1185">Reference proteome</keyword>
<dbReference type="Proteomes" id="UP001370100">
    <property type="component" value="Unassembled WGS sequence"/>
</dbReference>
<organism evidence="1 2">
    <name type="scientific">Actinomycetospora aeridis</name>
    <dbReference type="NCBI Taxonomy" id="3129231"/>
    <lineage>
        <taxon>Bacteria</taxon>
        <taxon>Bacillati</taxon>
        <taxon>Actinomycetota</taxon>
        <taxon>Actinomycetes</taxon>
        <taxon>Pseudonocardiales</taxon>
        <taxon>Pseudonocardiaceae</taxon>
        <taxon>Actinomycetospora</taxon>
    </lineage>
</organism>
<dbReference type="EMBL" id="JBBEGL010000005">
    <property type="protein sequence ID" value="MEJ2888584.1"/>
    <property type="molecule type" value="Genomic_DNA"/>
</dbReference>
<proteinExistence type="predicted"/>
<name>A0ABU8N9G3_9PSEU</name>
<sequence>MIERFNPWTVVNLVFEHLADQGLHPVLGESGDPSEAAAQLLRALGVEPGDPTHGEGQDAARVRADLAALRAAYDPVDSGPVDRADSRD</sequence>
<gene>
    <name evidence="1" type="ORF">WCD41_19150</name>
</gene>
<dbReference type="RefSeq" id="WP_337715284.1">
    <property type="nucleotide sequence ID" value="NZ_JBBEGL010000005.1"/>
</dbReference>
<accession>A0ABU8N9G3</accession>